<protein>
    <submittedName>
        <fullName evidence="2">Uncharacterized protein</fullName>
    </submittedName>
</protein>
<comment type="caution">
    <text evidence="2">The sequence shown here is derived from an EMBL/GenBank/DDBJ whole genome shotgun (WGS) entry which is preliminary data.</text>
</comment>
<evidence type="ECO:0000313" key="3">
    <source>
        <dbReference type="Proteomes" id="UP000658278"/>
    </source>
</evidence>
<gene>
    <name evidence="2" type="ORF">JIN81_13955</name>
</gene>
<reference evidence="2" key="1">
    <citation type="submission" date="2021-01" db="EMBL/GenBank/DDBJ databases">
        <title>Modified the classification status of verrucomicrobia.</title>
        <authorList>
            <person name="Feng X."/>
        </authorList>
    </citation>
    <scope>NUCLEOTIDE SEQUENCE</scope>
    <source>
        <strain evidence="2">KCTC 22201</strain>
    </source>
</reference>
<feature type="compositionally biased region" description="Low complexity" evidence="1">
    <location>
        <begin position="39"/>
        <end position="73"/>
    </location>
</feature>
<sequence>MLFAVVSAATVYLLLYHFMPGGPGQTNREVHAHPPEPTGQPTGQQVRQPAGNPTTPSATGPTPSPRNPTTTPVAPAPTPESLAPAEKCDLDEARTMLMSFFGRKTLEERLNMAEPARSAEPLKGGILDDTLPPVGEALAGSPTRNMLEDYLDIPFNIQFPIPDGAEGETRDTLVIVRKRGDETPRILIDPLLDLAGGALDAFAAEPVEGQQTFHAVIEAVPRCFEVEIPNADKKFTYKISSSTRQSEITRAYASLLSPLAEQLYSPDSGIGWGRRLRATIVLEWNTTEDPDRPYIEMREIKALNWNS</sequence>
<feature type="region of interest" description="Disordered" evidence="1">
    <location>
        <begin position="25"/>
        <end position="83"/>
    </location>
</feature>
<name>A0A934REL9_9BACT</name>
<dbReference type="EMBL" id="JAENII010000011">
    <property type="protein sequence ID" value="MBK1828132.1"/>
    <property type="molecule type" value="Genomic_DNA"/>
</dbReference>
<evidence type="ECO:0000256" key="1">
    <source>
        <dbReference type="SAM" id="MobiDB-lite"/>
    </source>
</evidence>
<keyword evidence="3" id="KW-1185">Reference proteome</keyword>
<organism evidence="2 3">
    <name type="scientific">Haloferula rosea</name>
    <dbReference type="NCBI Taxonomy" id="490093"/>
    <lineage>
        <taxon>Bacteria</taxon>
        <taxon>Pseudomonadati</taxon>
        <taxon>Verrucomicrobiota</taxon>
        <taxon>Verrucomicrobiia</taxon>
        <taxon>Verrucomicrobiales</taxon>
        <taxon>Verrucomicrobiaceae</taxon>
        <taxon>Haloferula</taxon>
    </lineage>
</organism>
<dbReference type="AlphaFoldDB" id="A0A934REL9"/>
<accession>A0A934REL9</accession>
<evidence type="ECO:0000313" key="2">
    <source>
        <dbReference type="EMBL" id="MBK1828132.1"/>
    </source>
</evidence>
<dbReference type="Proteomes" id="UP000658278">
    <property type="component" value="Unassembled WGS sequence"/>
</dbReference>
<dbReference type="RefSeq" id="WP_200280904.1">
    <property type="nucleotide sequence ID" value="NZ_JAENII010000011.1"/>
</dbReference>
<proteinExistence type="predicted"/>